<name>A0A1M5M6U6_9BRAD</name>
<evidence type="ECO:0000313" key="3">
    <source>
        <dbReference type="Proteomes" id="UP000190675"/>
    </source>
</evidence>
<proteinExistence type="predicted"/>
<protein>
    <submittedName>
        <fullName evidence="2">Uncharacterized protein</fullName>
    </submittedName>
</protein>
<evidence type="ECO:0000256" key="1">
    <source>
        <dbReference type="SAM" id="MobiDB-lite"/>
    </source>
</evidence>
<dbReference type="OrthoDB" id="32195at2"/>
<dbReference type="EMBL" id="LT670818">
    <property type="protein sequence ID" value="SHG72980.1"/>
    <property type="molecule type" value="Genomic_DNA"/>
</dbReference>
<evidence type="ECO:0000313" key="2">
    <source>
        <dbReference type="EMBL" id="SHG72980.1"/>
    </source>
</evidence>
<feature type="region of interest" description="Disordered" evidence="1">
    <location>
        <begin position="499"/>
        <end position="518"/>
    </location>
</feature>
<dbReference type="Proteomes" id="UP000190675">
    <property type="component" value="Chromosome I"/>
</dbReference>
<dbReference type="RefSeq" id="WP_079567328.1">
    <property type="nucleotide sequence ID" value="NZ_LT670818.1"/>
</dbReference>
<accession>A0A1M5M6U6</accession>
<dbReference type="AlphaFoldDB" id="A0A1M5M6U6"/>
<organism evidence="2 3">
    <name type="scientific">Bradyrhizobium erythrophlei</name>
    <dbReference type="NCBI Taxonomy" id="1437360"/>
    <lineage>
        <taxon>Bacteria</taxon>
        <taxon>Pseudomonadati</taxon>
        <taxon>Pseudomonadota</taxon>
        <taxon>Alphaproteobacteria</taxon>
        <taxon>Hyphomicrobiales</taxon>
        <taxon>Nitrobacteraceae</taxon>
        <taxon>Bradyrhizobium</taxon>
    </lineage>
</organism>
<gene>
    <name evidence="2" type="ORF">SAMN05444169_3854</name>
</gene>
<sequence>MRDSKQPTSLLSPAHPPYIGAAWRARFLRAPKVALELAGRPDFVALSEVATIKLGLKTGADSFFFLERIDDSGAGKQLISRRGLVTVEGADGWRGEVSAADLKAAVLNPHQLYLGDDRSFATPDVPKHYYLYPRPGKLRYGLNEYVKLGELKGIHAGELVKSNASDVGWYRQARTLVASEWVLPYNSAYDYGAWHNPSGAVLNGRFVGAEPLDPQASELLGAVLNSTFAASGRLLEGVATGVEGAFDVGPPAARRVMVPDFRRFGETASKKVQKVFAAIRKGGRMLPAPSAKGQVDHLRRDLDTALLLGMGLSAGQAAAMLDSLYSSYGRWRANIEQVEMQMRANRRQMHATGQGRDQKPAEVAGKRVWEEIEHDIPLYPKSFLSKNEVLEVVNVPSTASLSETEPLFDAGVVHLKNKAIDLGSYDRVRYVAMLRTLGIVGSVEVPTSASRARAICELFEKDQKRFDELALPQAAKYISGADAVAEVVEAARKHWYSASRRSALAKPEGEKRASKKLN</sequence>
<reference evidence="2 3" key="1">
    <citation type="submission" date="2016-11" db="EMBL/GenBank/DDBJ databases">
        <authorList>
            <person name="Jaros S."/>
            <person name="Januszkiewicz K."/>
            <person name="Wedrychowicz H."/>
        </authorList>
    </citation>
    <scope>NUCLEOTIDE SEQUENCE [LARGE SCALE GENOMIC DNA]</scope>
    <source>
        <strain evidence="2 3">GAS242</strain>
    </source>
</reference>